<keyword evidence="1" id="KW-0175">Coiled coil</keyword>
<dbReference type="EMBL" id="CP036434">
    <property type="protein sequence ID" value="QDV07067.1"/>
    <property type="molecule type" value="Genomic_DNA"/>
</dbReference>
<protein>
    <recommendedName>
        <fullName evidence="5">AsmA-like C-terminal domain-containing protein</fullName>
    </recommendedName>
</protein>
<name>A0A518ESJ7_9BACT</name>
<organism evidence="3 4">
    <name type="scientific">Saltatorellus ferox</name>
    <dbReference type="NCBI Taxonomy" id="2528018"/>
    <lineage>
        <taxon>Bacteria</taxon>
        <taxon>Pseudomonadati</taxon>
        <taxon>Planctomycetota</taxon>
        <taxon>Planctomycetia</taxon>
        <taxon>Planctomycetia incertae sedis</taxon>
        <taxon>Saltatorellus</taxon>
    </lineage>
</organism>
<sequence precursor="true">MLTFASAALFLPLLAPGLTGAPGPARAAAPVRAAVAETAVLALGDMPELAGTALASFEIERPVCKKSGEIFGSVSFLGATSRAMLHPVSTGIDGDGSGWVLAIEASSARLSDLVPPLKSTVAGDLKLRRTAVLLATGNSRVDEATMSPDVAAFYSPYFRSARLMLEVAGGVNVLTRMEAGSGSPLGVALGMLGIETDGVLLQGTILKDASFSELREAHKNESLRERLEESMELRAYLPAVNLGGLPDSFVTGETSLIVGGKPSVGLSFRLVANGGDARRSQSFECRVDVAEARPGVTEVQVLGTALGTWRDALGIRGLHLESPRLLLEVDTAQRIGFGLRGGLAIGARNMALSAKLQLHAVTGAPVGGFFEGRLDSIGSADLVAFVSALGAARGKQPLPACTLPDFELRDLYLKIAPTEGDSDLGTSEGFALRGELHALGRKLAFVDGAISMGGLVPDLTLIGACSDVDLGAVSLKDASVDVRLGATLDQHFRLKGATKLLALSRTVDVNCSLTNLVIDTSEEFKGVYSTAYHLSSPSQGRPAWRVAATVENQLSRTLSEQVSGKARAWAEETERDFARAQRDLDDAKAQVRQLDGSIEAEKKKVLARRDRQGSALRSAQAEVQKLTGEMDKVRATILGNRKTRKAKVDRKKSAADSARKAWQQAISDRKKAPLQKRPKLKIIEAAKFADYQGKLAAWKTSNAGYQALLRVPIEADPRMVALLTAREAATGTLKGAEKMTEVWPIETDPKVAALIAARETALGALNVAKGSVFLGGKAVVGAGKITSWIAKHNGDLFMLDSASFEAELAGYLAGNSVQLDAKARFLGDTKTFRLRVSAGLLKDGALATALWNHLKKELEN</sequence>
<evidence type="ECO:0000256" key="1">
    <source>
        <dbReference type="SAM" id="Coils"/>
    </source>
</evidence>
<evidence type="ECO:0000313" key="4">
    <source>
        <dbReference type="Proteomes" id="UP000320390"/>
    </source>
</evidence>
<accession>A0A518ESJ7</accession>
<dbReference type="Proteomes" id="UP000320390">
    <property type="component" value="Chromosome"/>
</dbReference>
<feature type="signal peptide" evidence="2">
    <location>
        <begin position="1"/>
        <end position="27"/>
    </location>
</feature>
<keyword evidence="2" id="KW-0732">Signal</keyword>
<dbReference type="AlphaFoldDB" id="A0A518ESJ7"/>
<evidence type="ECO:0000313" key="3">
    <source>
        <dbReference type="EMBL" id="QDV07067.1"/>
    </source>
</evidence>
<evidence type="ECO:0008006" key="5">
    <source>
        <dbReference type="Google" id="ProtNLM"/>
    </source>
</evidence>
<reference evidence="3 4" key="1">
    <citation type="submission" date="2019-02" db="EMBL/GenBank/DDBJ databases">
        <title>Deep-cultivation of Planctomycetes and their phenomic and genomic characterization uncovers novel biology.</title>
        <authorList>
            <person name="Wiegand S."/>
            <person name="Jogler M."/>
            <person name="Boedeker C."/>
            <person name="Pinto D."/>
            <person name="Vollmers J."/>
            <person name="Rivas-Marin E."/>
            <person name="Kohn T."/>
            <person name="Peeters S.H."/>
            <person name="Heuer A."/>
            <person name="Rast P."/>
            <person name="Oberbeckmann S."/>
            <person name="Bunk B."/>
            <person name="Jeske O."/>
            <person name="Meyerdierks A."/>
            <person name="Storesund J.E."/>
            <person name="Kallscheuer N."/>
            <person name="Luecker S."/>
            <person name="Lage O.M."/>
            <person name="Pohl T."/>
            <person name="Merkel B.J."/>
            <person name="Hornburger P."/>
            <person name="Mueller R.-W."/>
            <person name="Bruemmer F."/>
            <person name="Labrenz M."/>
            <person name="Spormann A.M."/>
            <person name="Op den Camp H."/>
            <person name="Overmann J."/>
            <person name="Amann R."/>
            <person name="Jetten M.S.M."/>
            <person name="Mascher T."/>
            <person name="Medema M.H."/>
            <person name="Devos D.P."/>
            <person name="Kaster A.-K."/>
            <person name="Ovreas L."/>
            <person name="Rohde M."/>
            <person name="Galperin M.Y."/>
            <person name="Jogler C."/>
        </authorList>
    </citation>
    <scope>NUCLEOTIDE SEQUENCE [LARGE SCALE GENOMIC DNA]</scope>
    <source>
        <strain evidence="3 4">Poly30</strain>
    </source>
</reference>
<keyword evidence="4" id="KW-1185">Reference proteome</keyword>
<evidence type="ECO:0000256" key="2">
    <source>
        <dbReference type="SAM" id="SignalP"/>
    </source>
</evidence>
<feature type="chain" id="PRO_5021733023" description="AsmA-like C-terminal domain-containing protein" evidence="2">
    <location>
        <begin position="28"/>
        <end position="860"/>
    </location>
</feature>
<feature type="coiled-coil region" evidence="1">
    <location>
        <begin position="570"/>
        <end position="636"/>
    </location>
</feature>
<gene>
    <name evidence="3" type="ORF">Poly30_25860</name>
</gene>
<dbReference type="OrthoDB" id="219365at2"/>
<proteinExistence type="predicted"/>
<dbReference type="RefSeq" id="WP_145197804.1">
    <property type="nucleotide sequence ID" value="NZ_CP036434.1"/>
</dbReference>